<dbReference type="InterPro" id="IPR013783">
    <property type="entry name" value="Ig-like_fold"/>
</dbReference>
<dbReference type="EMBL" id="SETE01000007">
    <property type="protein sequence ID" value="RYM32140.1"/>
    <property type="molecule type" value="Genomic_DNA"/>
</dbReference>
<dbReference type="InterPro" id="IPR014755">
    <property type="entry name" value="Cu-Rt/internalin_Ig-like"/>
</dbReference>
<keyword evidence="4" id="KW-1185">Reference proteome</keyword>
<evidence type="ECO:0000313" key="3">
    <source>
        <dbReference type="EMBL" id="RYM32140.1"/>
    </source>
</evidence>
<dbReference type="NCBIfam" id="TIGR04131">
    <property type="entry name" value="Bac_Flav_CTERM"/>
    <property type="match status" value="1"/>
</dbReference>
<name>A0A4Q4KHA9_9FLAO</name>
<gene>
    <name evidence="3" type="ORF">ERX46_15780</name>
</gene>
<dbReference type="RefSeq" id="WP_130094829.1">
    <property type="nucleotide sequence ID" value="NZ_SETE01000007.1"/>
</dbReference>
<dbReference type="SUPFAM" id="SSF49299">
    <property type="entry name" value="PKD domain"/>
    <property type="match status" value="1"/>
</dbReference>
<dbReference type="OrthoDB" id="1652165at2"/>
<dbReference type="InterPro" id="IPR026341">
    <property type="entry name" value="T9SS_type_B"/>
</dbReference>
<dbReference type="Gene3D" id="2.60.40.10">
    <property type="entry name" value="Immunoglobulins"/>
    <property type="match status" value="1"/>
</dbReference>
<sequence length="897" mass="99757">MKCRMTYFFIVIMSISMSITSSLSAQEAKEGMNIKKNNYQTLSEQKRENIQFWKDQNDEEFYIHPEFGLLPSNSPNGNIVEDLSKRTIDTRYFIDVDNPSEFHVQKGYFPINYLDSNNHWRAIETELASIGNSIYESKYYYEPAGFDVNSNNSYIKTRTGKIDFNQWTLYKKVGNEIKFLAKPDWSDYSAGSDGILIKNVFPGIDAEMQVRKGSIKTDFIMKSNEFGTFDELIFRENFKSDQDLDLSFFTNPKDDFGSDDIDIKKDGKSILKMHQGVGFLVSNPEVRNSLLYAINGQQVDVIVPFKWIADNIGESALVIDPLVTGVETTLLANIIGSMYSATCTFNTSCDYDMDLTFPPFATIINTTTDFSFETLGTCLLNDGATRYLSGTCVSPPLANYYWFCNSPQTGDCTGNQIPIYNDVAACLPPPSCNAQIIPFQLQFFRTCDGAVGCSDDCIAATTDWVVTVTGKTVEFNNLSSSINLSETQICLGDTITASTLGKFGVPTYTYNWSFSPNGIPSVGSLSTEEIIFTSAGTQWLYGTVTDFCNQIVYDSIQVVVSDTIVPVFPTLGPYCMGEQVTLPTVSDNGITGTWSPALSTNTLGSKTYTFSSGVCNPKVLVDIIVLKSPYAEMSANVEACEGDTILPEIIFTGQNTYAPYTFVYVVDGDTLQISSSNNENTATITFPTDVSGVFNVELIQVLDTLCSRDLNSSATVTIYDTPFADFTASTYEGQSGDEIFMQNNSSGENAIEWYHFKDSSSFWGDLYDISHVFTEVGEHQVTLIAKNDHCESSITKIITIIPNVASYELPNVFTPNGDGINDFLDFHFENVQELDFVLLNRWGNVIFESNNPAEPWNGKNKNSGTECSEGTYFYKFTVKGLSGDESIEHGFVHLHRK</sequence>
<keyword evidence="1 2" id="KW-0732">Signal</keyword>
<reference evidence="3 4" key="1">
    <citation type="submission" date="2019-02" db="EMBL/GenBank/DDBJ databases">
        <title>Genome sequence of the sea-ice species Brumimicrobium glaciale.</title>
        <authorList>
            <person name="Bowman J.P."/>
        </authorList>
    </citation>
    <scope>NUCLEOTIDE SEQUENCE [LARGE SCALE GENOMIC DNA]</scope>
    <source>
        <strain evidence="3 4">IC156</strain>
    </source>
</reference>
<feature type="chain" id="PRO_5020291013" evidence="2">
    <location>
        <begin position="26"/>
        <end position="897"/>
    </location>
</feature>
<proteinExistence type="predicted"/>
<evidence type="ECO:0000256" key="1">
    <source>
        <dbReference type="ARBA" id="ARBA00022729"/>
    </source>
</evidence>
<organism evidence="3 4">
    <name type="scientific">Brumimicrobium glaciale</name>
    <dbReference type="NCBI Taxonomy" id="200475"/>
    <lineage>
        <taxon>Bacteria</taxon>
        <taxon>Pseudomonadati</taxon>
        <taxon>Bacteroidota</taxon>
        <taxon>Flavobacteriia</taxon>
        <taxon>Flavobacteriales</taxon>
        <taxon>Crocinitomicaceae</taxon>
        <taxon>Brumimicrobium</taxon>
    </lineage>
</organism>
<dbReference type="InterPro" id="IPR035986">
    <property type="entry name" value="PKD_dom_sf"/>
</dbReference>
<accession>A0A4Q4KHA9</accession>
<protein>
    <submittedName>
        <fullName evidence="3">Gliding motility-associated C-terminal domain-containing protein</fullName>
    </submittedName>
</protein>
<feature type="signal peptide" evidence="2">
    <location>
        <begin position="1"/>
        <end position="25"/>
    </location>
</feature>
<evidence type="ECO:0000313" key="4">
    <source>
        <dbReference type="Proteomes" id="UP000293952"/>
    </source>
</evidence>
<dbReference type="Pfam" id="PF13585">
    <property type="entry name" value="CHU_C"/>
    <property type="match status" value="1"/>
</dbReference>
<dbReference type="Proteomes" id="UP000293952">
    <property type="component" value="Unassembled WGS sequence"/>
</dbReference>
<dbReference type="AlphaFoldDB" id="A0A4Q4KHA9"/>
<evidence type="ECO:0000256" key="2">
    <source>
        <dbReference type="SAM" id="SignalP"/>
    </source>
</evidence>
<dbReference type="Gene3D" id="2.60.40.1220">
    <property type="match status" value="1"/>
</dbReference>
<comment type="caution">
    <text evidence="3">The sequence shown here is derived from an EMBL/GenBank/DDBJ whole genome shotgun (WGS) entry which is preliminary data.</text>
</comment>